<sequence length="73" mass="8531">ASVRVSFRWSLRRSHSFFGWKLVHGGNNYNAPLSSTPPNDLPLQCDEIRIPITFTKLRMSWLKIRRVATMSER</sequence>
<name>A0AAV5TWH4_9BILA</name>
<reference evidence="1" key="1">
    <citation type="submission" date="2023-10" db="EMBL/GenBank/DDBJ databases">
        <title>Genome assembly of Pristionchus species.</title>
        <authorList>
            <person name="Yoshida K."/>
            <person name="Sommer R.J."/>
        </authorList>
    </citation>
    <scope>NUCLEOTIDE SEQUENCE</scope>
    <source>
        <strain evidence="1">RS0144</strain>
    </source>
</reference>
<accession>A0AAV5TWH4</accession>
<evidence type="ECO:0000313" key="2">
    <source>
        <dbReference type="Proteomes" id="UP001432027"/>
    </source>
</evidence>
<organism evidence="1 2">
    <name type="scientific">Pristionchus entomophagus</name>
    <dbReference type="NCBI Taxonomy" id="358040"/>
    <lineage>
        <taxon>Eukaryota</taxon>
        <taxon>Metazoa</taxon>
        <taxon>Ecdysozoa</taxon>
        <taxon>Nematoda</taxon>
        <taxon>Chromadorea</taxon>
        <taxon>Rhabditida</taxon>
        <taxon>Rhabditina</taxon>
        <taxon>Diplogasteromorpha</taxon>
        <taxon>Diplogasteroidea</taxon>
        <taxon>Neodiplogasteridae</taxon>
        <taxon>Pristionchus</taxon>
    </lineage>
</organism>
<feature type="non-terminal residue" evidence="1">
    <location>
        <position position="1"/>
    </location>
</feature>
<evidence type="ECO:0000313" key="1">
    <source>
        <dbReference type="EMBL" id="GMS98908.1"/>
    </source>
</evidence>
<dbReference type="Proteomes" id="UP001432027">
    <property type="component" value="Unassembled WGS sequence"/>
</dbReference>
<protein>
    <submittedName>
        <fullName evidence="1">Uncharacterized protein</fullName>
    </submittedName>
</protein>
<keyword evidence="2" id="KW-1185">Reference proteome</keyword>
<dbReference type="AlphaFoldDB" id="A0AAV5TWH4"/>
<gene>
    <name evidence="1" type="ORF">PENTCL1PPCAC_21083</name>
</gene>
<dbReference type="EMBL" id="BTSX01000005">
    <property type="protein sequence ID" value="GMS98908.1"/>
    <property type="molecule type" value="Genomic_DNA"/>
</dbReference>
<proteinExistence type="predicted"/>
<comment type="caution">
    <text evidence="1">The sequence shown here is derived from an EMBL/GenBank/DDBJ whole genome shotgun (WGS) entry which is preliminary data.</text>
</comment>
<feature type="non-terminal residue" evidence="1">
    <location>
        <position position="73"/>
    </location>
</feature>